<evidence type="ECO:0000313" key="3">
    <source>
        <dbReference type="Proteomes" id="UP000007519"/>
    </source>
</evidence>
<proteinExistence type="predicted"/>
<dbReference type="EMBL" id="CP002831">
    <property type="protein sequence ID" value="AFC24019.1"/>
    <property type="molecule type" value="Genomic_DNA"/>
</dbReference>
<evidence type="ECO:0000256" key="1">
    <source>
        <dbReference type="SAM" id="MobiDB-lite"/>
    </source>
</evidence>
<organism evidence="2 3">
    <name type="scientific">Saprospira grandis (strain Lewin)</name>
    <dbReference type="NCBI Taxonomy" id="984262"/>
    <lineage>
        <taxon>Bacteria</taxon>
        <taxon>Pseudomonadati</taxon>
        <taxon>Bacteroidota</taxon>
        <taxon>Saprospiria</taxon>
        <taxon>Saprospirales</taxon>
        <taxon>Saprospiraceae</taxon>
        <taxon>Saprospira</taxon>
    </lineage>
</organism>
<reference evidence="2 3" key="1">
    <citation type="journal article" date="2012" name="Stand. Genomic Sci.">
        <title>Complete genome sequencing and analysis of Saprospira grandis str. Lewin, a predatory marine bacterium.</title>
        <authorList>
            <person name="Saw J.H."/>
            <person name="Yuryev A."/>
            <person name="Kanbe M."/>
            <person name="Hou S."/>
            <person name="Young A.G."/>
            <person name="Aizawa S."/>
            <person name="Alam M."/>
        </authorList>
    </citation>
    <scope>NUCLEOTIDE SEQUENCE [LARGE SCALE GENOMIC DNA]</scope>
    <source>
        <strain evidence="2 3">Lewin</strain>
    </source>
</reference>
<dbReference type="KEGG" id="sgn:SGRA_1284"/>
<accession>H6L5A5</accession>
<evidence type="ECO:0000313" key="2">
    <source>
        <dbReference type="EMBL" id="AFC24019.1"/>
    </source>
</evidence>
<keyword evidence="3" id="KW-1185">Reference proteome</keyword>
<dbReference type="AlphaFoldDB" id="H6L5A5"/>
<gene>
    <name evidence="2" type="ordered locus">SGRA_1284</name>
</gene>
<name>H6L5A5_SAPGL</name>
<feature type="compositionally biased region" description="Basic and acidic residues" evidence="1">
    <location>
        <begin position="23"/>
        <end position="35"/>
    </location>
</feature>
<feature type="compositionally biased region" description="Basic residues" evidence="1">
    <location>
        <begin position="36"/>
        <end position="49"/>
    </location>
</feature>
<dbReference type="Proteomes" id="UP000007519">
    <property type="component" value="Chromosome"/>
</dbReference>
<dbReference type="HOGENOM" id="CLU_3140541_0_0_10"/>
<feature type="region of interest" description="Disordered" evidence="1">
    <location>
        <begin position="14"/>
        <end position="49"/>
    </location>
</feature>
<sequence length="49" mass="5594">MAAKPLWAEGLCWPSDAEGWPRGPDRVFERSEKTSGRAKLRAPKRQQEL</sequence>
<protein>
    <submittedName>
        <fullName evidence="2">Uncharacterized protein</fullName>
    </submittedName>
</protein>